<comment type="caution">
    <text evidence="3">The sequence shown here is derived from an EMBL/GenBank/DDBJ whole genome shotgun (WGS) entry which is preliminary data.</text>
</comment>
<evidence type="ECO:0000256" key="1">
    <source>
        <dbReference type="SAM" id="MobiDB-lite"/>
    </source>
</evidence>
<dbReference type="Proteomes" id="UP001338125">
    <property type="component" value="Unassembled WGS sequence"/>
</dbReference>
<sequence length="419" mass="46818">MQSTLLPFLYQTRTLGRALGTPSVFNFTRLAHSLRKPQAQKPDNSIPFIWDSAESPGDIADGPARVSTITPSEAQIFKGIFDEIAQGKMTPARKRSSASQADFQDATTPGSEVDRSSSGSKPSGMARSIVEQARVTEFREKFLRRYPQSLQNAAQIALGLYELKPGETDSRKGRFIETDEDDKRTRRERAKYDLARTKELERVESLMNSCETDEALWRVLEKEVFSLPAKLGIMQDTAKPSESKKSKAASRKETESEESAAENGEDEKRIMDVHGPLYSQFISTALGLFETAFAHPSPYVFQILPRVKELGLPSYVLGVSTPFYSRLAKIYWQRFGDANSALDILQEMNSVGLYADKDVTELLGAIRDNLHNCTWGAQGQFVMAMMESPPYDSGLMQRLDGMEEAMRQSLYEAGGYAPR</sequence>
<feature type="compositionally biased region" description="Polar residues" evidence="1">
    <location>
        <begin position="97"/>
        <end position="121"/>
    </location>
</feature>
<name>A0ABR0SLS5_9HYPO</name>
<organism evidence="3 4">
    <name type="scientific">Cladobotryum mycophilum</name>
    <dbReference type="NCBI Taxonomy" id="491253"/>
    <lineage>
        <taxon>Eukaryota</taxon>
        <taxon>Fungi</taxon>
        <taxon>Dikarya</taxon>
        <taxon>Ascomycota</taxon>
        <taxon>Pezizomycotina</taxon>
        <taxon>Sordariomycetes</taxon>
        <taxon>Hypocreomycetidae</taxon>
        <taxon>Hypocreales</taxon>
        <taxon>Hypocreaceae</taxon>
        <taxon>Cladobotryum</taxon>
    </lineage>
</organism>
<gene>
    <name evidence="3" type="ORF">PT974_06515</name>
</gene>
<protein>
    <recommendedName>
        <fullName evidence="2">Mtf2-like C-terminal domain-containing protein</fullName>
    </recommendedName>
</protein>
<accession>A0ABR0SLS5</accession>
<dbReference type="PANTHER" id="PTHR39468:SF1">
    <property type="entry name" value="MTF2-LIKE C-TERMINAL DOMAIN-CONTAINING PROTEIN"/>
    <property type="match status" value="1"/>
</dbReference>
<evidence type="ECO:0000313" key="4">
    <source>
        <dbReference type="Proteomes" id="UP001338125"/>
    </source>
</evidence>
<dbReference type="PANTHER" id="PTHR39468">
    <property type="entry name" value="CHROMOSOME 7, WHOLE GENOME SHOTGUN SEQUENCE"/>
    <property type="match status" value="1"/>
</dbReference>
<feature type="compositionally biased region" description="Acidic residues" evidence="1">
    <location>
        <begin position="255"/>
        <end position="265"/>
    </location>
</feature>
<dbReference type="InterPro" id="IPR040009">
    <property type="entry name" value="Mtf2/C5D6.12-like"/>
</dbReference>
<feature type="region of interest" description="Disordered" evidence="1">
    <location>
        <begin position="236"/>
        <end position="267"/>
    </location>
</feature>
<feature type="region of interest" description="Disordered" evidence="1">
    <location>
        <begin position="89"/>
        <end position="128"/>
    </location>
</feature>
<dbReference type="Pfam" id="PF19189">
    <property type="entry name" value="Mtf2"/>
    <property type="match status" value="1"/>
</dbReference>
<evidence type="ECO:0000313" key="3">
    <source>
        <dbReference type="EMBL" id="KAK5993087.1"/>
    </source>
</evidence>
<evidence type="ECO:0000259" key="2">
    <source>
        <dbReference type="Pfam" id="PF19189"/>
    </source>
</evidence>
<dbReference type="InterPro" id="IPR043837">
    <property type="entry name" value="Mtf2-like_C"/>
</dbReference>
<keyword evidence="4" id="KW-1185">Reference proteome</keyword>
<feature type="domain" description="Mtf2-like C-terminal" evidence="2">
    <location>
        <begin position="201"/>
        <end position="379"/>
    </location>
</feature>
<reference evidence="3 4" key="1">
    <citation type="submission" date="2024-01" db="EMBL/GenBank/DDBJ databases">
        <title>Complete genome of Cladobotryum mycophilum ATHUM6906.</title>
        <authorList>
            <person name="Christinaki A.C."/>
            <person name="Myridakis A.I."/>
            <person name="Kouvelis V.N."/>
        </authorList>
    </citation>
    <scope>NUCLEOTIDE SEQUENCE [LARGE SCALE GENOMIC DNA]</scope>
    <source>
        <strain evidence="3 4">ATHUM6906</strain>
    </source>
</reference>
<dbReference type="EMBL" id="JAVFKD010000012">
    <property type="protein sequence ID" value="KAK5993087.1"/>
    <property type="molecule type" value="Genomic_DNA"/>
</dbReference>
<proteinExistence type="predicted"/>
<feature type="compositionally biased region" description="Basic and acidic residues" evidence="1">
    <location>
        <begin position="239"/>
        <end position="254"/>
    </location>
</feature>